<feature type="compositionally biased region" description="Acidic residues" evidence="1">
    <location>
        <begin position="40"/>
        <end position="49"/>
    </location>
</feature>
<feature type="region of interest" description="Disordered" evidence="1">
    <location>
        <begin position="34"/>
        <end position="61"/>
    </location>
</feature>
<protein>
    <submittedName>
        <fullName evidence="2">Uncharacterized protein</fullName>
    </submittedName>
</protein>
<reference evidence="2" key="1">
    <citation type="journal article" date="2020" name="Nature">
        <title>Giant virus diversity and host interactions through global metagenomics.</title>
        <authorList>
            <person name="Schulz F."/>
            <person name="Roux S."/>
            <person name="Paez-Espino D."/>
            <person name="Jungbluth S."/>
            <person name="Walsh D.A."/>
            <person name="Denef V.J."/>
            <person name="McMahon K.D."/>
            <person name="Konstantinidis K.T."/>
            <person name="Eloe-Fadrosh E.A."/>
            <person name="Kyrpides N.C."/>
            <person name="Woyke T."/>
        </authorList>
    </citation>
    <scope>NUCLEOTIDE SEQUENCE</scope>
    <source>
        <strain evidence="2">GVMAG-M-3300009161-36</strain>
    </source>
</reference>
<evidence type="ECO:0000313" key="2">
    <source>
        <dbReference type="EMBL" id="QHT33504.1"/>
    </source>
</evidence>
<proteinExistence type="predicted"/>
<accession>A0A6C0EWD8</accession>
<dbReference type="EMBL" id="MN738968">
    <property type="protein sequence ID" value="QHT33504.1"/>
    <property type="molecule type" value="Genomic_DNA"/>
</dbReference>
<name>A0A6C0EWD8_9ZZZZ</name>
<dbReference type="AlphaFoldDB" id="A0A6C0EWD8"/>
<feature type="region of interest" description="Disordered" evidence="1">
    <location>
        <begin position="97"/>
        <end position="116"/>
    </location>
</feature>
<feature type="compositionally biased region" description="Low complexity" evidence="1">
    <location>
        <begin position="101"/>
        <end position="110"/>
    </location>
</feature>
<evidence type="ECO:0000256" key="1">
    <source>
        <dbReference type="SAM" id="MobiDB-lite"/>
    </source>
</evidence>
<organism evidence="2">
    <name type="scientific">viral metagenome</name>
    <dbReference type="NCBI Taxonomy" id="1070528"/>
    <lineage>
        <taxon>unclassified sequences</taxon>
        <taxon>metagenomes</taxon>
        <taxon>organismal metagenomes</taxon>
    </lineage>
</organism>
<sequence>MFEMLVDNTVKEKNKKEWQRINNIWLEVKNNNKSRNPELYDTESDDSCDYESTNKPQKELKRADSSYDELLHAHDCIITEKNEIECTTPNIYDGIEDSKTHFTSSSSDGSNDNDNETENAYRITMYEIKNKYKIENSYMLEIDYSMNYNMKMLTHIANYYNIIKNNKNGLGIVAVAGTKTPKIPKIPKTKKLLKPELIKEIISFETDESNHQIVLKFRKMLEKIDELKQDRYFSSFILFS</sequence>